<gene>
    <name evidence="12" type="ORF">LR394_18445</name>
</gene>
<dbReference type="InterPro" id="IPR000727">
    <property type="entry name" value="T_SNARE_dom"/>
</dbReference>
<name>A0A9X1NGJ3_9ACTN</name>
<dbReference type="GO" id="GO:0007165">
    <property type="term" value="P:signal transduction"/>
    <property type="evidence" value="ECO:0007669"/>
    <property type="project" value="UniProtKB-KW"/>
</dbReference>
<sequence>MPAAKSLVSFFGSFSLLKKIFSLVAVAAVLSIGIGLISQQAVHSVAKSSEQIVAVQGDRVATALQARAEFSALNRDIVLSSLSTGDTSSALATQIQSRFGSISEKFDALAASGLSSEDSAQLAAAQTGLAAIEKIYTERIALVAGSDSLTGTQYRRLGNLINGDFATQAGDVRQALDAVANNAVTGMQTEAKQAESTATAQIVRSWIITVLGVLLMVGFGYWVARSVSRGIGRIRDGLVALADGDLSRTVPVKGNDEVGQMAAALNRASESLHKAIEDIQSSAGTLSRRTGELSGIATTLASNSRETTSQATSLSATSSQVSGNVQTVAAGTEEMTASIREIASSSAEAVRVAAGAASEAATATATVGKLGTSSEEIGNVVKVITSIAEQTNLLALNATIEAARAGEAGKGFAVVAEEVKQLAQETARATEDIGHRVEAIQADTRDAVEAIERITRTIEDVNSYQTTIASAVEEQTAVTSEIARNIDETATAASRIASDIVGVSHATMSSSSGIADAERAAGDLAQVAGGLNQLVGRFKL</sequence>
<dbReference type="InterPro" id="IPR003660">
    <property type="entry name" value="HAMP_dom"/>
</dbReference>
<dbReference type="GO" id="GO:0005886">
    <property type="term" value="C:plasma membrane"/>
    <property type="evidence" value="ECO:0007669"/>
    <property type="project" value="UniProtKB-SubCell"/>
</dbReference>
<keyword evidence="8" id="KW-0472">Membrane</keyword>
<dbReference type="Proteomes" id="UP001138997">
    <property type="component" value="Unassembled WGS sequence"/>
</dbReference>
<dbReference type="GO" id="GO:0004888">
    <property type="term" value="F:transmembrane signaling receptor activity"/>
    <property type="evidence" value="ECO:0007669"/>
    <property type="project" value="InterPro"/>
</dbReference>
<evidence type="ECO:0000259" key="10">
    <source>
        <dbReference type="PROSITE" id="PS50192"/>
    </source>
</evidence>
<dbReference type="PANTHER" id="PTHR32089:SF112">
    <property type="entry name" value="LYSOZYME-LIKE PROTEIN-RELATED"/>
    <property type="match status" value="1"/>
</dbReference>
<keyword evidence="4 8" id="KW-1133">Transmembrane helix</keyword>
<evidence type="ECO:0000256" key="7">
    <source>
        <dbReference type="PROSITE-ProRule" id="PRU00284"/>
    </source>
</evidence>
<dbReference type="InterPro" id="IPR004090">
    <property type="entry name" value="Chemotax_Me-accpt_rcpt"/>
</dbReference>
<feature type="transmembrane region" description="Helical" evidence="8">
    <location>
        <begin position="20"/>
        <end position="38"/>
    </location>
</feature>
<dbReference type="PROSITE" id="PS50192">
    <property type="entry name" value="T_SNARE"/>
    <property type="match status" value="1"/>
</dbReference>
<protein>
    <submittedName>
        <fullName evidence="12">Methyl-accepting chemotaxis protein</fullName>
    </submittedName>
</protein>
<evidence type="ECO:0000256" key="5">
    <source>
        <dbReference type="ARBA" id="ARBA00023224"/>
    </source>
</evidence>
<dbReference type="PROSITE" id="PS50111">
    <property type="entry name" value="CHEMOTAXIS_TRANSDUC_2"/>
    <property type="match status" value="1"/>
</dbReference>
<evidence type="ECO:0000256" key="6">
    <source>
        <dbReference type="ARBA" id="ARBA00029447"/>
    </source>
</evidence>
<organism evidence="12 13">
    <name type="scientific">Kineosporia babensis</name>
    <dbReference type="NCBI Taxonomy" id="499548"/>
    <lineage>
        <taxon>Bacteria</taxon>
        <taxon>Bacillati</taxon>
        <taxon>Actinomycetota</taxon>
        <taxon>Actinomycetes</taxon>
        <taxon>Kineosporiales</taxon>
        <taxon>Kineosporiaceae</taxon>
        <taxon>Kineosporia</taxon>
    </lineage>
</organism>
<dbReference type="SMART" id="SM00304">
    <property type="entry name" value="HAMP"/>
    <property type="match status" value="1"/>
</dbReference>
<feature type="domain" description="T-SNARE coiled-coil homology" evidence="10">
    <location>
        <begin position="441"/>
        <end position="503"/>
    </location>
</feature>
<evidence type="ECO:0000256" key="8">
    <source>
        <dbReference type="SAM" id="Phobius"/>
    </source>
</evidence>
<accession>A0A9X1NGJ3</accession>
<keyword evidence="13" id="KW-1185">Reference proteome</keyword>
<keyword evidence="5 7" id="KW-0807">Transducer</keyword>
<dbReference type="Pfam" id="PF00672">
    <property type="entry name" value="HAMP"/>
    <property type="match status" value="1"/>
</dbReference>
<dbReference type="Gene3D" id="1.10.287.950">
    <property type="entry name" value="Methyl-accepting chemotaxis protein"/>
    <property type="match status" value="1"/>
</dbReference>
<evidence type="ECO:0000313" key="12">
    <source>
        <dbReference type="EMBL" id="MCD5312891.1"/>
    </source>
</evidence>
<dbReference type="RefSeq" id="WP_231443575.1">
    <property type="nucleotide sequence ID" value="NZ_JAJOMB010000009.1"/>
</dbReference>
<evidence type="ECO:0000259" key="9">
    <source>
        <dbReference type="PROSITE" id="PS50111"/>
    </source>
</evidence>
<dbReference type="InterPro" id="IPR004089">
    <property type="entry name" value="MCPsignal_dom"/>
</dbReference>
<dbReference type="SUPFAM" id="SSF58104">
    <property type="entry name" value="Methyl-accepting chemotaxis protein (MCP) signaling domain"/>
    <property type="match status" value="1"/>
</dbReference>
<comment type="subcellular location">
    <subcellularLocation>
        <location evidence="1">Cell inner membrane</location>
        <topology evidence="1">Multi-pass membrane protein</topology>
    </subcellularLocation>
</comment>
<dbReference type="PRINTS" id="PR00260">
    <property type="entry name" value="CHEMTRNSDUCR"/>
</dbReference>
<dbReference type="PANTHER" id="PTHR32089">
    <property type="entry name" value="METHYL-ACCEPTING CHEMOTAXIS PROTEIN MCPB"/>
    <property type="match status" value="1"/>
</dbReference>
<proteinExistence type="inferred from homology"/>
<reference evidence="12" key="1">
    <citation type="submission" date="2021-11" db="EMBL/GenBank/DDBJ databases">
        <title>Streptomyces corallinus and Kineosporia corallina sp. nov., two new coral-derived marine actinobacteria.</title>
        <authorList>
            <person name="Buangrab K."/>
            <person name="Sutthacheep M."/>
            <person name="Yeemin T."/>
            <person name="Harunari E."/>
            <person name="Igarashi Y."/>
            <person name="Sripreechasak P."/>
            <person name="Kanchanasin P."/>
            <person name="Tanasupawat S."/>
            <person name="Phongsopitanun W."/>
        </authorList>
    </citation>
    <scope>NUCLEOTIDE SEQUENCE</scope>
    <source>
        <strain evidence="12">JCM 31032</strain>
    </source>
</reference>
<evidence type="ECO:0000256" key="4">
    <source>
        <dbReference type="ARBA" id="ARBA00022989"/>
    </source>
</evidence>
<keyword evidence="2" id="KW-0997">Cell inner membrane</keyword>
<dbReference type="GO" id="GO:0006935">
    <property type="term" value="P:chemotaxis"/>
    <property type="evidence" value="ECO:0007669"/>
    <property type="project" value="InterPro"/>
</dbReference>
<evidence type="ECO:0000259" key="11">
    <source>
        <dbReference type="PROSITE" id="PS50885"/>
    </source>
</evidence>
<evidence type="ECO:0000256" key="1">
    <source>
        <dbReference type="ARBA" id="ARBA00004429"/>
    </source>
</evidence>
<dbReference type="AlphaFoldDB" id="A0A9X1NGJ3"/>
<dbReference type="EMBL" id="JAJOMB010000009">
    <property type="protein sequence ID" value="MCD5312891.1"/>
    <property type="molecule type" value="Genomic_DNA"/>
</dbReference>
<keyword evidence="3 8" id="KW-0812">Transmembrane</keyword>
<feature type="transmembrane region" description="Helical" evidence="8">
    <location>
        <begin position="206"/>
        <end position="224"/>
    </location>
</feature>
<evidence type="ECO:0000256" key="2">
    <source>
        <dbReference type="ARBA" id="ARBA00022519"/>
    </source>
</evidence>
<comment type="caution">
    <text evidence="12">The sequence shown here is derived from an EMBL/GenBank/DDBJ whole genome shotgun (WGS) entry which is preliminary data.</text>
</comment>
<evidence type="ECO:0000256" key="3">
    <source>
        <dbReference type="ARBA" id="ARBA00022692"/>
    </source>
</evidence>
<dbReference type="Pfam" id="PF00015">
    <property type="entry name" value="MCPsignal"/>
    <property type="match status" value="1"/>
</dbReference>
<feature type="domain" description="HAMP" evidence="11">
    <location>
        <begin position="225"/>
        <end position="277"/>
    </location>
</feature>
<dbReference type="PROSITE" id="PS50885">
    <property type="entry name" value="HAMP"/>
    <property type="match status" value="1"/>
</dbReference>
<dbReference type="CDD" id="cd06225">
    <property type="entry name" value="HAMP"/>
    <property type="match status" value="1"/>
</dbReference>
<feature type="domain" description="Methyl-accepting transducer" evidence="9">
    <location>
        <begin position="296"/>
        <end position="525"/>
    </location>
</feature>
<comment type="similarity">
    <text evidence="6">Belongs to the methyl-accepting chemotaxis (MCP) protein family.</text>
</comment>
<evidence type="ECO:0000313" key="13">
    <source>
        <dbReference type="Proteomes" id="UP001138997"/>
    </source>
</evidence>
<dbReference type="SMART" id="SM00283">
    <property type="entry name" value="MA"/>
    <property type="match status" value="1"/>
</dbReference>
<keyword evidence="2" id="KW-1003">Cell membrane</keyword>